<dbReference type="InterPro" id="IPR000182">
    <property type="entry name" value="GNAT_dom"/>
</dbReference>
<dbReference type="Gene3D" id="3.40.630.30">
    <property type="match status" value="1"/>
</dbReference>
<dbReference type="RefSeq" id="WP_074890629.1">
    <property type="nucleotide sequence ID" value="NZ_FOXO01000027.1"/>
</dbReference>
<name>A0A1I5X1S8_9FIRM</name>
<dbReference type="SUPFAM" id="SSF55729">
    <property type="entry name" value="Acyl-CoA N-acyltransferases (Nat)"/>
    <property type="match status" value="1"/>
</dbReference>
<dbReference type="eggNOG" id="COG3153">
    <property type="taxonomic scope" value="Bacteria"/>
</dbReference>
<gene>
    <name evidence="2" type="ORF">SAMN04487928_12740</name>
</gene>
<feature type="domain" description="N-acetyltransferase" evidence="1">
    <location>
        <begin position="150"/>
        <end position="289"/>
    </location>
</feature>
<dbReference type="Proteomes" id="UP000182624">
    <property type="component" value="Unassembled WGS sequence"/>
</dbReference>
<dbReference type="AlphaFoldDB" id="A0A1I5X1S8"/>
<proteinExistence type="predicted"/>
<keyword evidence="2" id="KW-0808">Transferase</keyword>
<evidence type="ECO:0000313" key="3">
    <source>
        <dbReference type="Proteomes" id="UP000182624"/>
    </source>
</evidence>
<evidence type="ECO:0000313" key="2">
    <source>
        <dbReference type="EMBL" id="SFQ25943.1"/>
    </source>
</evidence>
<protein>
    <submittedName>
        <fullName evidence="2">Acetyltransferase (GNAT) domain-containing protein</fullName>
    </submittedName>
</protein>
<sequence>MYFKKYADNDYEAVCDFLIELNARDTSHINWNWARFEWMYEHPEFNKELIESIGLWLDDGNVVGAAIYDMYFGEGFCGVLSDYKQLYPEILDYACTNLMDDSGFSLAVCDDNTDEIDLVLNKGFIRNEQTENIMELDLEREFGAPLPEGLKFVNPNPVKDIYELSWLFWQGFDHGEDKQKFEKEEIATPRARRHFNRDLCVAACNEEGELISICGLWYNPKTDYVYVEPVCTIPSYRGRGVAKAAIHEALSRAKRLGAKRAFVISDMDFYSRLGFRNKYHYSFYQKQGD</sequence>
<reference evidence="3" key="1">
    <citation type="submission" date="2016-10" db="EMBL/GenBank/DDBJ databases">
        <authorList>
            <person name="Varghese N."/>
            <person name="Submissions S."/>
        </authorList>
    </citation>
    <scope>NUCLEOTIDE SEQUENCE [LARGE SCALE GENOMIC DNA]</scope>
    <source>
        <strain evidence="3">P18</strain>
    </source>
</reference>
<dbReference type="EMBL" id="FOXO01000027">
    <property type="protein sequence ID" value="SFQ25943.1"/>
    <property type="molecule type" value="Genomic_DNA"/>
</dbReference>
<evidence type="ECO:0000259" key="1">
    <source>
        <dbReference type="PROSITE" id="PS51186"/>
    </source>
</evidence>
<dbReference type="Pfam" id="PF00583">
    <property type="entry name" value="Acetyltransf_1"/>
    <property type="match status" value="1"/>
</dbReference>
<organism evidence="2 3">
    <name type="scientific">Butyrivibrio proteoclasticus</name>
    <dbReference type="NCBI Taxonomy" id="43305"/>
    <lineage>
        <taxon>Bacteria</taxon>
        <taxon>Bacillati</taxon>
        <taxon>Bacillota</taxon>
        <taxon>Clostridia</taxon>
        <taxon>Lachnospirales</taxon>
        <taxon>Lachnospiraceae</taxon>
        <taxon>Butyrivibrio</taxon>
    </lineage>
</organism>
<dbReference type="CDD" id="cd04301">
    <property type="entry name" value="NAT_SF"/>
    <property type="match status" value="1"/>
</dbReference>
<accession>A0A1I5X1S8</accession>
<dbReference type="InterPro" id="IPR016181">
    <property type="entry name" value="Acyl_CoA_acyltransferase"/>
</dbReference>
<dbReference type="PROSITE" id="PS51186">
    <property type="entry name" value="GNAT"/>
    <property type="match status" value="1"/>
</dbReference>
<keyword evidence="3" id="KW-1185">Reference proteome</keyword>
<dbReference type="OrthoDB" id="62792at2"/>
<dbReference type="GO" id="GO:0016747">
    <property type="term" value="F:acyltransferase activity, transferring groups other than amino-acyl groups"/>
    <property type="evidence" value="ECO:0007669"/>
    <property type="project" value="InterPro"/>
</dbReference>